<protein>
    <submittedName>
        <fullName evidence="2">Uncharacterized protein</fullName>
    </submittedName>
</protein>
<organism evidence="2 3">
    <name type="scientific">Trichinella zimbabwensis</name>
    <dbReference type="NCBI Taxonomy" id="268475"/>
    <lineage>
        <taxon>Eukaryota</taxon>
        <taxon>Metazoa</taxon>
        <taxon>Ecdysozoa</taxon>
        <taxon>Nematoda</taxon>
        <taxon>Enoplea</taxon>
        <taxon>Dorylaimia</taxon>
        <taxon>Trichinellida</taxon>
        <taxon>Trichinellidae</taxon>
        <taxon>Trichinella</taxon>
    </lineage>
</organism>
<reference evidence="2 3" key="1">
    <citation type="submission" date="2015-01" db="EMBL/GenBank/DDBJ databases">
        <title>Evolution of Trichinella species and genotypes.</title>
        <authorList>
            <person name="Korhonen P.K."/>
            <person name="Edoardo P."/>
            <person name="Giuseppe L.R."/>
            <person name="Gasser R.B."/>
        </authorList>
    </citation>
    <scope>NUCLEOTIDE SEQUENCE [LARGE SCALE GENOMIC DNA]</scope>
    <source>
        <strain evidence="2">ISS1029</strain>
    </source>
</reference>
<proteinExistence type="predicted"/>
<accession>A0A0V1HEP4</accession>
<name>A0A0V1HEP4_9BILA</name>
<evidence type="ECO:0000313" key="3">
    <source>
        <dbReference type="Proteomes" id="UP000055024"/>
    </source>
</evidence>
<comment type="caution">
    <text evidence="2">The sequence shown here is derived from an EMBL/GenBank/DDBJ whole genome shotgun (WGS) entry which is preliminary data.</text>
</comment>
<evidence type="ECO:0000256" key="1">
    <source>
        <dbReference type="SAM" id="MobiDB-lite"/>
    </source>
</evidence>
<dbReference type="AlphaFoldDB" id="A0A0V1HEP4"/>
<feature type="region of interest" description="Disordered" evidence="1">
    <location>
        <begin position="33"/>
        <end position="66"/>
    </location>
</feature>
<gene>
    <name evidence="2" type="ORF">T11_10213</name>
</gene>
<sequence>MEEEEEEERVEGFCQRDVINSCCVVKSRDKTEVEAETEGSKERIKEYRKSNRKKASEGQRVSLLFPDPCREEGKQLKAAISTPSQTVRQLHAIAGEKSGQPIAPTCPTSNAVNWENFTATSVTTVKNNSIH</sequence>
<evidence type="ECO:0000313" key="2">
    <source>
        <dbReference type="EMBL" id="KRZ08639.1"/>
    </source>
</evidence>
<dbReference type="EMBL" id="JYDP01000083">
    <property type="protein sequence ID" value="KRZ08639.1"/>
    <property type="molecule type" value="Genomic_DNA"/>
</dbReference>
<feature type="compositionally biased region" description="Basic and acidic residues" evidence="1">
    <location>
        <begin position="33"/>
        <end position="57"/>
    </location>
</feature>
<keyword evidence="3" id="KW-1185">Reference proteome</keyword>
<dbReference type="Proteomes" id="UP000055024">
    <property type="component" value="Unassembled WGS sequence"/>
</dbReference>